<gene>
    <name evidence="23" type="primary">IKBKG</name>
</gene>
<dbReference type="FunFam" id="1.20.5.390:FF:000002">
    <property type="entry name" value="NF-kappa-B essential modulator isoform X1"/>
    <property type="match status" value="1"/>
</dbReference>
<evidence type="ECO:0000256" key="3">
    <source>
        <dbReference type="ARBA" id="ARBA00022490"/>
    </source>
</evidence>
<dbReference type="GO" id="GO:0043276">
    <property type="term" value="P:anoikis"/>
    <property type="evidence" value="ECO:0007669"/>
    <property type="project" value="Ensembl"/>
</dbReference>
<evidence type="ECO:0000256" key="21">
    <source>
        <dbReference type="SAM" id="MobiDB-lite"/>
    </source>
</evidence>
<feature type="region of interest" description="Disordered" evidence="21">
    <location>
        <begin position="172"/>
        <end position="231"/>
    </location>
</feature>
<keyword evidence="3" id="KW-0963">Cytoplasm</keyword>
<dbReference type="Gene3D" id="1.20.5.390">
    <property type="entry name" value="L1 transposable element, trimerization domain"/>
    <property type="match status" value="2"/>
</dbReference>
<dbReference type="GO" id="GO:0070530">
    <property type="term" value="F:K63-linked polyubiquitin modification-dependent protein binding"/>
    <property type="evidence" value="ECO:0007669"/>
    <property type="project" value="Ensembl"/>
</dbReference>
<dbReference type="GO" id="GO:0046982">
    <property type="term" value="F:protein heterodimerization activity"/>
    <property type="evidence" value="ECO:0007669"/>
    <property type="project" value="Ensembl"/>
</dbReference>
<reference evidence="23" key="3">
    <citation type="submission" date="2025-09" db="UniProtKB">
        <authorList>
            <consortium name="Ensembl"/>
        </authorList>
    </citation>
    <scope>IDENTIFICATION</scope>
</reference>
<dbReference type="GO" id="GO:0031625">
    <property type="term" value="F:ubiquitin protein ligase binding"/>
    <property type="evidence" value="ECO:0007669"/>
    <property type="project" value="Ensembl"/>
</dbReference>
<dbReference type="GO" id="GO:0008270">
    <property type="term" value="F:zinc ion binding"/>
    <property type="evidence" value="ECO:0007669"/>
    <property type="project" value="UniProtKB-KW"/>
</dbReference>
<proteinExistence type="predicted"/>
<dbReference type="GO" id="GO:0005634">
    <property type="term" value="C:nucleus"/>
    <property type="evidence" value="ECO:0007669"/>
    <property type="project" value="UniProtKB-SubCell"/>
</dbReference>
<dbReference type="GO" id="GO:0042803">
    <property type="term" value="F:protein homodimerization activity"/>
    <property type="evidence" value="ECO:0007669"/>
    <property type="project" value="Ensembl"/>
</dbReference>
<dbReference type="PANTHER" id="PTHR31553:SF3">
    <property type="entry name" value="NF-KAPPA-B ESSENTIAL MODULATOR"/>
    <property type="match status" value="1"/>
</dbReference>
<dbReference type="GO" id="GO:0051650">
    <property type="term" value="P:establishment of vesicle localization"/>
    <property type="evidence" value="ECO:0007669"/>
    <property type="project" value="Ensembl"/>
</dbReference>
<evidence type="ECO:0000256" key="14">
    <source>
        <dbReference type="ARBA" id="ARBA00023163"/>
    </source>
</evidence>
<dbReference type="GeneTree" id="ENSGT00530000063808"/>
<keyword evidence="8 20" id="KW-0863">Zinc-finger</keyword>
<evidence type="ECO:0000256" key="12">
    <source>
        <dbReference type="ARBA" id="ARBA00023054"/>
    </source>
</evidence>
<dbReference type="GO" id="GO:0010628">
    <property type="term" value="P:positive regulation of gene expression"/>
    <property type="evidence" value="ECO:0007669"/>
    <property type="project" value="Ensembl"/>
</dbReference>
<keyword evidence="14" id="KW-0804">Transcription</keyword>
<dbReference type="PROSITE" id="PS51801">
    <property type="entry name" value="ZF_CCHC_NOA"/>
    <property type="match status" value="1"/>
</dbReference>
<protein>
    <recommendedName>
        <fullName evidence="16">NF-kappa-B essential modulator</fullName>
    </recommendedName>
    <alternativeName>
        <fullName evidence="18">IkB kinase-associated protein 1</fullName>
    </alternativeName>
    <alternativeName>
        <fullName evidence="19">Inhibitor of nuclear factor kappa-B kinase subunit gamma</fullName>
    </alternativeName>
    <alternativeName>
        <fullName evidence="17">NF-kappa-B essential modifier</fullName>
    </alternativeName>
</protein>
<dbReference type="FunFam" id="1.20.5.990:FF:000003">
    <property type="entry name" value="NF-kappa-B essential modulator isoform X1"/>
    <property type="match status" value="1"/>
</dbReference>
<dbReference type="GeneID" id="100926701"/>
<dbReference type="CTD" id="8517"/>
<evidence type="ECO:0000256" key="17">
    <source>
        <dbReference type="ARBA" id="ARBA00041525"/>
    </source>
</evidence>
<dbReference type="GO" id="GO:0072686">
    <property type="term" value="C:mitotic spindle"/>
    <property type="evidence" value="ECO:0007669"/>
    <property type="project" value="Ensembl"/>
</dbReference>
<keyword evidence="6" id="KW-0479">Metal-binding</keyword>
<feature type="domain" description="CCHC NOA-type" evidence="22">
    <location>
        <begin position="533"/>
        <end position="563"/>
    </location>
</feature>
<evidence type="ECO:0000256" key="16">
    <source>
        <dbReference type="ARBA" id="ARBA00040893"/>
    </source>
</evidence>
<dbReference type="GO" id="GO:0042742">
    <property type="term" value="P:defense response to bacterium"/>
    <property type="evidence" value="ECO:0007669"/>
    <property type="project" value="Ensembl"/>
</dbReference>
<dbReference type="GO" id="GO:0035591">
    <property type="term" value="F:signaling adaptor activity"/>
    <property type="evidence" value="ECO:0007669"/>
    <property type="project" value="Ensembl"/>
</dbReference>
<keyword evidence="15" id="KW-0539">Nucleus</keyword>
<evidence type="ECO:0000256" key="8">
    <source>
        <dbReference type="ARBA" id="ARBA00022771"/>
    </source>
</evidence>
<dbReference type="HOGENOM" id="CLU_034097_0_0_1"/>
<dbReference type="RefSeq" id="XP_012408965.1">
    <property type="nucleotide sequence ID" value="XM_012553511.3"/>
</dbReference>
<evidence type="ECO:0000256" key="1">
    <source>
        <dbReference type="ARBA" id="ARBA00004123"/>
    </source>
</evidence>
<dbReference type="GO" id="GO:0065003">
    <property type="term" value="P:protein-containing complex assembly"/>
    <property type="evidence" value="ECO:0007669"/>
    <property type="project" value="Ensembl"/>
</dbReference>
<accession>G3VKD7</accession>
<dbReference type="GO" id="GO:1990450">
    <property type="term" value="F:linear polyubiquitin binding"/>
    <property type="evidence" value="ECO:0007669"/>
    <property type="project" value="Ensembl"/>
</dbReference>
<dbReference type="Pfam" id="PF16516">
    <property type="entry name" value="CC2-LZ"/>
    <property type="match status" value="1"/>
</dbReference>
<keyword evidence="9" id="KW-0862">Zinc</keyword>
<dbReference type="GO" id="GO:0007249">
    <property type="term" value="P:canonical NF-kappaB signal transduction"/>
    <property type="evidence" value="ECO:0007669"/>
    <property type="project" value="Ensembl"/>
</dbReference>
<keyword evidence="13" id="KW-1015">Disulfide bond</keyword>
<evidence type="ECO:0000256" key="4">
    <source>
        <dbReference type="ARBA" id="ARBA00022499"/>
    </source>
</evidence>
<evidence type="ECO:0000256" key="2">
    <source>
        <dbReference type="ARBA" id="ARBA00004496"/>
    </source>
</evidence>
<organism evidence="23 24">
    <name type="scientific">Sarcophilus harrisii</name>
    <name type="common">Tasmanian devil</name>
    <name type="synonym">Sarcophilus laniarius</name>
    <dbReference type="NCBI Taxonomy" id="9305"/>
    <lineage>
        <taxon>Eukaryota</taxon>
        <taxon>Metazoa</taxon>
        <taxon>Chordata</taxon>
        <taxon>Craniata</taxon>
        <taxon>Vertebrata</taxon>
        <taxon>Euteleostomi</taxon>
        <taxon>Mammalia</taxon>
        <taxon>Metatheria</taxon>
        <taxon>Dasyuromorphia</taxon>
        <taxon>Dasyuridae</taxon>
        <taxon>Sarcophilus</taxon>
    </lineage>
</organism>
<dbReference type="OrthoDB" id="6343844at2759"/>
<dbReference type="GO" id="GO:0019904">
    <property type="term" value="F:protein domain specific binding"/>
    <property type="evidence" value="ECO:0007669"/>
    <property type="project" value="Ensembl"/>
</dbReference>
<dbReference type="InterPro" id="IPR021063">
    <property type="entry name" value="NEMO_N"/>
</dbReference>
<keyword evidence="4" id="KW-1017">Isopeptide bond</keyword>
<dbReference type="Ensembl" id="ENSSHAT00000003679.2">
    <property type="protein sequence ID" value="ENSSHAP00000003642.2"/>
    <property type="gene ID" value="ENSSHAG00000003200.2"/>
</dbReference>
<evidence type="ECO:0000256" key="5">
    <source>
        <dbReference type="ARBA" id="ARBA00022553"/>
    </source>
</evidence>
<dbReference type="GO" id="GO:0000151">
    <property type="term" value="C:ubiquitin ligase complex"/>
    <property type="evidence" value="ECO:0007669"/>
    <property type="project" value="Ensembl"/>
</dbReference>
<evidence type="ECO:0000256" key="19">
    <source>
        <dbReference type="ARBA" id="ARBA00043239"/>
    </source>
</evidence>
<dbReference type="KEGG" id="shr:100926701"/>
<evidence type="ECO:0000256" key="15">
    <source>
        <dbReference type="ARBA" id="ARBA00023242"/>
    </source>
</evidence>
<dbReference type="GO" id="GO:0006974">
    <property type="term" value="P:DNA damage response"/>
    <property type="evidence" value="ECO:0007669"/>
    <property type="project" value="UniProtKB-KW"/>
</dbReference>
<feature type="compositionally biased region" description="Gly residues" evidence="21">
    <location>
        <begin position="19"/>
        <end position="28"/>
    </location>
</feature>
<dbReference type="PANTHER" id="PTHR31553">
    <property type="entry name" value="NF-KAPPA-B ESSENTIAL MODULATOR"/>
    <property type="match status" value="1"/>
</dbReference>
<evidence type="ECO:0000313" key="23">
    <source>
        <dbReference type="Ensembl" id="ENSSHAP00000003642.2"/>
    </source>
</evidence>
<dbReference type="CDD" id="cd09803">
    <property type="entry name" value="UBAN"/>
    <property type="match status" value="1"/>
</dbReference>
<dbReference type="GO" id="GO:0001782">
    <property type="term" value="P:B cell homeostasis"/>
    <property type="evidence" value="ECO:0007669"/>
    <property type="project" value="Ensembl"/>
</dbReference>
<evidence type="ECO:0000256" key="7">
    <source>
        <dbReference type="ARBA" id="ARBA00022763"/>
    </source>
</evidence>
<dbReference type="GO" id="GO:1990459">
    <property type="term" value="F:transferrin receptor binding"/>
    <property type="evidence" value="ECO:0007669"/>
    <property type="project" value="Ensembl"/>
</dbReference>
<keyword evidence="5" id="KW-0597">Phosphoprotein</keyword>
<dbReference type="GO" id="GO:0045944">
    <property type="term" value="P:positive regulation of transcription by RNA polymerase II"/>
    <property type="evidence" value="ECO:0007669"/>
    <property type="project" value="Ensembl"/>
</dbReference>
<keyword evidence="12" id="KW-0175">Coiled coil</keyword>
<dbReference type="GO" id="GO:0050862">
    <property type="term" value="P:positive regulation of T cell receptor signaling pathway"/>
    <property type="evidence" value="ECO:0007669"/>
    <property type="project" value="Ensembl"/>
</dbReference>
<evidence type="ECO:0000256" key="6">
    <source>
        <dbReference type="ARBA" id="ARBA00022723"/>
    </source>
</evidence>
<dbReference type="GO" id="GO:1902236">
    <property type="term" value="P:negative regulation of endoplasmic reticulum stress-induced intrinsic apoptotic signaling pathway"/>
    <property type="evidence" value="ECO:0007669"/>
    <property type="project" value="Ensembl"/>
</dbReference>
<comment type="subcellular location">
    <subcellularLocation>
        <location evidence="2">Cytoplasm</location>
    </subcellularLocation>
    <subcellularLocation>
        <location evidence="1">Nucleus</location>
    </subcellularLocation>
</comment>
<evidence type="ECO:0000256" key="10">
    <source>
        <dbReference type="ARBA" id="ARBA00022843"/>
    </source>
</evidence>
<evidence type="ECO:0000256" key="9">
    <source>
        <dbReference type="ARBA" id="ARBA00022833"/>
    </source>
</evidence>
<dbReference type="GO" id="GO:0016239">
    <property type="term" value="P:positive regulation of macroautophagy"/>
    <property type="evidence" value="ECO:0007669"/>
    <property type="project" value="Ensembl"/>
</dbReference>
<keyword evidence="11" id="KW-0805">Transcription regulation</keyword>
<dbReference type="STRING" id="9305.ENSSHAP00000003642"/>
<name>G3VKD7_SARHA</name>
<evidence type="ECO:0000256" key="13">
    <source>
        <dbReference type="ARBA" id="ARBA00023157"/>
    </source>
</evidence>
<evidence type="ECO:0000313" key="24">
    <source>
        <dbReference type="Proteomes" id="UP000007648"/>
    </source>
</evidence>
<sequence length="563" mass="65155">MNENHCKSQPCEMVQPNGGPSGDYGTLGEGSSLGKSAMLHLPSNQVSPEALQRCLEENQELRDALRQSNHMLRQRYQEFLNFQANQKEEKEFLMQKFQEARKLVEKLNMEKLELKRQKEKALQESEEGQIPGETEKEALRTLKEQLEERLRQFQETNESLQKEKEVLLLENQELRKQAARGPAGESQPRTKDSEIQPQGLPETESLQGASGRSGDSSESLKKKMQDVENENTALKQELVSLQGKMAQMAVREKDVERRAEQQLQALKRQVEQLTEDKGSVKAQVTSLLGELQESQSRLEISNKDKQVLEDRARTASERVKHLESENEQLHKQHSVQVEQLRMQTQNVEAALRMERQAASEEKRKLAQLQVAYRQLFQEYDNHIKNSQASSERSRGMDLQLEDLNQQLQQAEEALVAKQELIDKLKEEAEQHKTVMETIPVLKAQADIYKADFQAERQAREKLAERKELLQDQLQQLQREYNKLRVDSKENTRIEDMRKRHVENPQPALPQPVHLINHHLSFHPIPPGQRRSLPDEQPDFCCPKCQYQAPDIDTLQIHVMECIE</sequence>
<feature type="region of interest" description="Disordered" evidence="21">
    <location>
        <begin position="116"/>
        <end position="141"/>
    </location>
</feature>
<dbReference type="FunFam" id="1.20.5.390:FF:000003">
    <property type="entry name" value="NF-kappa-B essential modulator isoform X1"/>
    <property type="match status" value="1"/>
</dbReference>
<keyword evidence="10" id="KW-0832">Ubl conjugation</keyword>
<dbReference type="FunCoup" id="G3VKD7">
    <property type="interactions" value="1994"/>
</dbReference>
<evidence type="ECO:0000256" key="18">
    <source>
        <dbReference type="ARBA" id="ARBA00041660"/>
    </source>
</evidence>
<keyword evidence="7" id="KW-0227">DNA damage</keyword>
<dbReference type="Pfam" id="PF11577">
    <property type="entry name" value="NEMO"/>
    <property type="match status" value="1"/>
</dbReference>
<dbReference type="Proteomes" id="UP000007648">
    <property type="component" value="Unassembled WGS sequence"/>
</dbReference>
<feature type="region of interest" description="Disordered" evidence="21">
    <location>
        <begin position="1"/>
        <end position="44"/>
    </location>
</feature>
<evidence type="ECO:0000256" key="11">
    <source>
        <dbReference type="ARBA" id="ARBA00023015"/>
    </source>
</evidence>
<dbReference type="AlphaFoldDB" id="G3VKD7"/>
<dbReference type="InterPro" id="IPR051301">
    <property type="entry name" value="Optineurin/NFkB_EssMod"/>
</dbReference>
<dbReference type="GO" id="GO:0043123">
    <property type="term" value="P:positive regulation of canonical NF-kappaB signal transduction"/>
    <property type="evidence" value="ECO:0007669"/>
    <property type="project" value="Ensembl"/>
</dbReference>
<dbReference type="Gene3D" id="1.20.5.990">
    <property type="entry name" value="Nemo cc2-lz domain - 1d5 darpin complex"/>
    <property type="match status" value="1"/>
</dbReference>
<dbReference type="GO" id="GO:0000922">
    <property type="term" value="C:spindle pole"/>
    <property type="evidence" value="ECO:0007669"/>
    <property type="project" value="Ensembl"/>
</dbReference>
<dbReference type="Pfam" id="PF18414">
    <property type="entry name" value="zf_C2H2_10"/>
    <property type="match status" value="1"/>
</dbReference>
<evidence type="ECO:0000256" key="20">
    <source>
        <dbReference type="PROSITE-ProRule" id="PRU01142"/>
    </source>
</evidence>
<evidence type="ECO:0000259" key="22">
    <source>
        <dbReference type="PROSITE" id="PS51801"/>
    </source>
</evidence>
<dbReference type="InParanoid" id="G3VKD7"/>
<feature type="compositionally biased region" description="Polar residues" evidence="21">
    <location>
        <begin position="204"/>
        <end position="217"/>
    </location>
</feature>
<dbReference type="GO" id="GO:0008385">
    <property type="term" value="C:IkappaB kinase complex"/>
    <property type="evidence" value="ECO:0007669"/>
    <property type="project" value="Ensembl"/>
</dbReference>
<reference evidence="23 24" key="1">
    <citation type="journal article" date="2011" name="Proc. Natl. Acad. Sci. U.S.A.">
        <title>Genetic diversity and population structure of the endangered marsupial Sarcophilus harrisii (Tasmanian devil).</title>
        <authorList>
            <person name="Miller W."/>
            <person name="Hayes V.M."/>
            <person name="Ratan A."/>
            <person name="Petersen D.C."/>
            <person name="Wittekindt N.E."/>
            <person name="Miller J."/>
            <person name="Walenz B."/>
            <person name="Knight J."/>
            <person name="Qi J."/>
            <person name="Zhao F."/>
            <person name="Wang Q."/>
            <person name="Bedoya-Reina O.C."/>
            <person name="Katiyar N."/>
            <person name="Tomsho L.P."/>
            <person name="Kasson L.M."/>
            <person name="Hardie R.A."/>
            <person name="Woodbridge P."/>
            <person name="Tindall E.A."/>
            <person name="Bertelsen M.F."/>
            <person name="Dixon D."/>
            <person name="Pyecroft S."/>
            <person name="Helgen K.M."/>
            <person name="Lesk A.M."/>
            <person name="Pringle T.H."/>
            <person name="Patterson N."/>
            <person name="Zhang Y."/>
            <person name="Kreiss A."/>
            <person name="Woods G.M."/>
            <person name="Jones M.E."/>
            <person name="Schuster S.C."/>
        </authorList>
    </citation>
    <scope>NUCLEOTIDE SEQUENCE [LARGE SCALE GENOMIC DNA]</scope>
</reference>
<dbReference type="eggNOG" id="ENOG502R4ZD">
    <property type="taxonomic scope" value="Eukaryota"/>
</dbReference>
<reference evidence="23" key="2">
    <citation type="submission" date="2025-08" db="UniProtKB">
        <authorList>
            <consortium name="Ensembl"/>
        </authorList>
    </citation>
    <scope>IDENTIFICATION</scope>
</reference>
<dbReference type="GO" id="GO:0043124">
    <property type="term" value="P:negative regulation of canonical NF-kappaB signal transduction"/>
    <property type="evidence" value="ECO:0007669"/>
    <property type="project" value="Ensembl"/>
</dbReference>
<dbReference type="InterPro" id="IPR034735">
    <property type="entry name" value="NEMO_ZF"/>
</dbReference>
<dbReference type="InterPro" id="IPR032419">
    <property type="entry name" value="CC2-LZ_dom"/>
</dbReference>
<keyword evidence="24" id="KW-1185">Reference proteome</keyword>